<dbReference type="InterPro" id="IPR017853">
    <property type="entry name" value="GH"/>
</dbReference>
<dbReference type="GO" id="GO:1904462">
    <property type="term" value="P:ergosteryl 3-beta-D-glucoside catabolic process"/>
    <property type="evidence" value="ECO:0007669"/>
    <property type="project" value="TreeGrafter"/>
</dbReference>
<dbReference type="GO" id="GO:0000272">
    <property type="term" value="P:polysaccharide catabolic process"/>
    <property type="evidence" value="ECO:0007669"/>
    <property type="project" value="InterPro"/>
</dbReference>
<evidence type="ECO:0000259" key="6">
    <source>
        <dbReference type="Pfam" id="PF18564"/>
    </source>
</evidence>
<sequence>MAPFRLRVDGRHVRDAQNREITLYGINVAGDAKLPAHPDVSSHVKEHFFQGDSVSFVDRPFSVAAAHEHLARLRRWGYNTLRYIFTWEALEHAGPGQYDEAFIQHTIDILRVAKQYGFYVFMDPHQDVWSRYTAGSGAPMWTIYACGLDPQKFAVTGAALVQNTWPDPAEFPKMAWATNYQRLACQTIFTFFYAGKLFAPKCVIDGKNIQDYLQDHFHNACRHLARRIHEAGDLHGDTVIGYESMNEPNKGFIGHPDLSKIPADQNLRKATCPTAWQAMLTGSGRACEVETYEFGSFGPYKSGTQLVDPKGESAWLNPKTWDDSKYGWRRDEGWQLGVDIWAQHGVWDPSVEELKQPFYFSKHPETGETLDMEYWTNHMFLDFWRRYKDAIRSVWPESIMLMQPAPFEIPPHIKGTKDEDPNMIFASHFYDGITLITKKWNKLWNVDVLGILRGRYSSPAFALRIGESAIRNCFKDQLSTIRKEGEDFMGAHPLVFTEIGIPYDMDDKNAYKTGDYSSQSAAIDANHYAVEGSGASGFTWWVYTAGNSHFWGDNWNGEDLSIYSAEDRELPSPSHDPDTRRISMDPASPSYSESASASVGPGSINKTLSVDNMHRRTPSLSATDTPGYRAADAYIRPTPIYTHGTIATSNFDLKTCTFTLKLTSSTPIDQAFPTEIFLPEFHFPQGGQQTSVEVSGGKWEIRVVDASGTGQEGAAQQRLRWWHGVGEQRVVVKGVRRKRGSLKPKGEEEEGFSEAYWQMGRNCTVM</sequence>
<dbReference type="InterPro" id="IPR001547">
    <property type="entry name" value="Glyco_hydro_5"/>
</dbReference>
<reference evidence="7 8" key="2">
    <citation type="journal article" date="2021" name="Curr. Genet.">
        <title>Genetic response to nitrogen starvation in the aggressive Eucalyptus foliar pathogen Teratosphaeria destructans.</title>
        <authorList>
            <person name="Havenga M."/>
            <person name="Wingfield B.D."/>
            <person name="Wingfield M.J."/>
            <person name="Dreyer L.L."/>
            <person name="Roets F."/>
            <person name="Aylward J."/>
        </authorList>
    </citation>
    <scope>NUCLEOTIDE SEQUENCE [LARGE SCALE GENOMIC DNA]</scope>
    <source>
        <strain evidence="7">CMW44962</strain>
    </source>
</reference>
<evidence type="ECO:0000256" key="4">
    <source>
        <dbReference type="SAM" id="MobiDB-lite"/>
    </source>
</evidence>
<dbReference type="Pfam" id="PF00150">
    <property type="entry name" value="Cellulase"/>
    <property type="match status" value="1"/>
</dbReference>
<comment type="caution">
    <text evidence="7">The sequence shown here is derived from an EMBL/GenBank/DDBJ whole genome shotgun (WGS) entry which is preliminary data.</text>
</comment>
<feature type="domain" description="Glycoside hydrolase family 5 C-terminal" evidence="6">
    <location>
        <begin position="636"/>
        <end position="732"/>
    </location>
</feature>
<feature type="compositionally biased region" description="Low complexity" evidence="4">
    <location>
        <begin position="586"/>
        <end position="598"/>
    </location>
</feature>
<keyword evidence="2 7" id="KW-0378">Hydrolase</keyword>
<feature type="compositionally biased region" description="Basic and acidic residues" evidence="4">
    <location>
        <begin position="568"/>
        <end position="583"/>
    </location>
</feature>
<dbReference type="Pfam" id="PF18564">
    <property type="entry name" value="Glyco_hydro_5_C"/>
    <property type="match status" value="1"/>
</dbReference>
<evidence type="ECO:0000256" key="2">
    <source>
        <dbReference type="ARBA" id="ARBA00022801"/>
    </source>
</evidence>
<dbReference type="InterPro" id="IPR052066">
    <property type="entry name" value="Glycosphingolipid_Hydrolases"/>
</dbReference>
<dbReference type="InterPro" id="IPR018087">
    <property type="entry name" value="Glyco_hydro_5_CS"/>
</dbReference>
<dbReference type="SUPFAM" id="SSF51445">
    <property type="entry name" value="(Trans)glycosidases"/>
    <property type="match status" value="1"/>
</dbReference>
<accession>A0A9W7SKH3</accession>
<evidence type="ECO:0000313" key="8">
    <source>
        <dbReference type="Proteomes" id="UP001138500"/>
    </source>
</evidence>
<dbReference type="GO" id="GO:0050295">
    <property type="term" value="F:steryl-beta-glucosidase activity"/>
    <property type="evidence" value="ECO:0007669"/>
    <property type="project" value="TreeGrafter"/>
</dbReference>
<dbReference type="InterPro" id="IPR041036">
    <property type="entry name" value="GH5_C"/>
</dbReference>
<name>A0A9W7SKH3_9PEZI</name>
<dbReference type="PANTHER" id="PTHR31308:SF5">
    <property type="entry name" value="ERGOSTERYL-BETA-GLUCOSIDASE"/>
    <property type="match status" value="1"/>
</dbReference>
<feature type="domain" description="Glycoside hydrolase family 5" evidence="5">
    <location>
        <begin position="67"/>
        <end position="129"/>
    </location>
</feature>
<evidence type="ECO:0000256" key="1">
    <source>
        <dbReference type="ARBA" id="ARBA00005641"/>
    </source>
</evidence>
<dbReference type="Proteomes" id="UP001138500">
    <property type="component" value="Unassembled WGS sequence"/>
</dbReference>
<keyword evidence="8" id="KW-1185">Reference proteome</keyword>
<dbReference type="FunFam" id="3.20.20.80:FF:000131">
    <property type="entry name" value="Glycoside hydrolase superfamily"/>
    <property type="match status" value="1"/>
</dbReference>
<dbReference type="AlphaFoldDB" id="A0A9W7SKH3"/>
<dbReference type="Gene3D" id="3.20.20.80">
    <property type="entry name" value="Glycosidases"/>
    <property type="match status" value="2"/>
</dbReference>
<dbReference type="FunFam" id="3.20.20.80:FF:000174">
    <property type="entry name" value="YIR007W-like protein"/>
    <property type="match status" value="1"/>
</dbReference>
<dbReference type="OrthoDB" id="9971853at2759"/>
<dbReference type="EMBL" id="RIBY02002311">
    <property type="protein sequence ID" value="KAH9819828.1"/>
    <property type="molecule type" value="Genomic_DNA"/>
</dbReference>
<evidence type="ECO:0000313" key="7">
    <source>
        <dbReference type="EMBL" id="KAH9819828.1"/>
    </source>
</evidence>
<dbReference type="InterPro" id="IPR013780">
    <property type="entry name" value="Glyco_hydro_b"/>
</dbReference>
<keyword evidence="3" id="KW-0326">Glycosidase</keyword>
<proteinExistence type="inferred from homology"/>
<feature type="region of interest" description="Disordered" evidence="4">
    <location>
        <begin position="568"/>
        <end position="609"/>
    </location>
</feature>
<dbReference type="Gene3D" id="2.60.40.1180">
    <property type="entry name" value="Golgi alpha-mannosidase II"/>
    <property type="match status" value="1"/>
</dbReference>
<dbReference type="PANTHER" id="PTHR31308">
    <property type="match status" value="1"/>
</dbReference>
<reference evidence="7 8" key="1">
    <citation type="journal article" date="2018" name="IMA Fungus">
        <title>IMA Genome-F 10: Nine draft genome sequences of Claviceps purpurea s.lat., including C. arundinis, C. humidiphila, and C. cf. spartinae, pseudomolecules for the pitch canker pathogen Fusarium circinatum, draft genome of Davidsoniella eucalypti, Grosmannia galeiformis, Quambalaria eucalypti, and Teratosphaeria destructans.</title>
        <authorList>
            <person name="Wingfield B.D."/>
            <person name="Liu M."/>
            <person name="Nguyen H.D."/>
            <person name="Lane F.A."/>
            <person name="Morgan S.W."/>
            <person name="De Vos L."/>
            <person name="Wilken P.M."/>
            <person name="Duong T.A."/>
            <person name="Aylward J."/>
            <person name="Coetzee M.P."/>
            <person name="Dadej K."/>
            <person name="De Beer Z.W."/>
            <person name="Findlay W."/>
            <person name="Havenga M."/>
            <person name="Kolarik M."/>
            <person name="Menzies J.G."/>
            <person name="Naidoo K."/>
            <person name="Pochopski O."/>
            <person name="Shoukouhi P."/>
            <person name="Santana Q.C."/>
            <person name="Seifert K.A."/>
            <person name="Soal N."/>
            <person name="Steenkamp E.T."/>
            <person name="Tatham C.T."/>
            <person name="van der Nest M.A."/>
            <person name="Wingfield M.J."/>
        </authorList>
    </citation>
    <scope>NUCLEOTIDE SEQUENCE [LARGE SCALE GENOMIC DNA]</scope>
    <source>
        <strain evidence="7">CMW44962</strain>
    </source>
</reference>
<comment type="similarity">
    <text evidence="1">Belongs to the glycosyl hydrolase 5 (cellulase A) family.</text>
</comment>
<organism evidence="7 8">
    <name type="scientific">Teratosphaeria destructans</name>
    <dbReference type="NCBI Taxonomy" id="418781"/>
    <lineage>
        <taxon>Eukaryota</taxon>
        <taxon>Fungi</taxon>
        <taxon>Dikarya</taxon>
        <taxon>Ascomycota</taxon>
        <taxon>Pezizomycotina</taxon>
        <taxon>Dothideomycetes</taxon>
        <taxon>Dothideomycetidae</taxon>
        <taxon>Mycosphaerellales</taxon>
        <taxon>Teratosphaeriaceae</taxon>
        <taxon>Teratosphaeria</taxon>
    </lineage>
</organism>
<dbReference type="PROSITE" id="PS00659">
    <property type="entry name" value="GLYCOSYL_HYDROL_F5"/>
    <property type="match status" value="1"/>
</dbReference>
<evidence type="ECO:0000256" key="3">
    <source>
        <dbReference type="ARBA" id="ARBA00023295"/>
    </source>
</evidence>
<gene>
    <name evidence="7" type="ORF">Tdes44962_MAKER00817</name>
</gene>
<evidence type="ECO:0000259" key="5">
    <source>
        <dbReference type="Pfam" id="PF00150"/>
    </source>
</evidence>
<protein>
    <submittedName>
        <fullName evidence="7">Glycoside hydrolase family 5 protein</fullName>
    </submittedName>
</protein>